<proteinExistence type="inferred from homology"/>
<dbReference type="SUPFAM" id="SSF52540">
    <property type="entry name" value="P-loop containing nucleoside triphosphate hydrolases"/>
    <property type="match status" value="1"/>
</dbReference>
<comment type="similarity">
    <text evidence="1">Belongs to the small GTPase superfamily. RGK family.</text>
</comment>
<reference evidence="5" key="1">
    <citation type="submission" date="2011-08" db="EMBL/GenBank/DDBJ databases">
        <authorList>
            <person name="Rombauts S."/>
        </authorList>
    </citation>
    <scope>NUCLEOTIDE SEQUENCE</scope>
    <source>
        <strain evidence="5">London</strain>
    </source>
</reference>
<dbReference type="HOGENOM" id="CLU_750822_0_0_1"/>
<sequence>MVQGKRNQALLIIYSIADRKSFEKAGQILTLAILRHCHSNPKLSICLVANKSDLVRARVVTTEEGSDLASRFSVHFIETSAEIGDNIEQIMVWIVEQIKENLSVVNNTQNSGKAGATKESKNKVMSRARTCIRQLFKLDQTGTAVLILAEQYFAHIVTNSFNHLRNFFLKMALAENVFTFAVECTQLLLSNIRPDSTAGCKAISKNEHQAYKKYQTVQALCYLFIKTSFVYLNFKRLLKFICRMTSAFEGTKEQMGLVRNRNSQLKKYLEEAQKVIDHLNEELEDKVEALTTQAREANELVREFERISRANLELVQDLKDRDMVCDYMNRKMEKHFGFPKEEFERQYLEWAAKNLKKLPIKNDFLDIFS</sequence>
<dbReference type="Pfam" id="PF00071">
    <property type="entry name" value="Ras"/>
    <property type="match status" value="1"/>
</dbReference>
<evidence type="ECO:0000313" key="4">
    <source>
        <dbReference type="EnsemblMetazoa" id="tetur32g01520.1"/>
    </source>
</evidence>
<dbReference type="STRING" id="32264.T1L202"/>
<protein>
    <submittedName>
        <fullName evidence="4">Uncharacterized protein</fullName>
    </submittedName>
</protein>
<dbReference type="GO" id="GO:0005525">
    <property type="term" value="F:GTP binding"/>
    <property type="evidence" value="ECO:0007669"/>
    <property type="project" value="InterPro"/>
</dbReference>
<dbReference type="GO" id="GO:0005886">
    <property type="term" value="C:plasma membrane"/>
    <property type="evidence" value="ECO:0007669"/>
    <property type="project" value="TreeGrafter"/>
</dbReference>
<dbReference type="EnsemblMetazoa" id="tetur32g01520.1">
    <property type="protein sequence ID" value="tetur32g01520.1"/>
    <property type="gene ID" value="tetur32g01520"/>
</dbReference>
<dbReference type="SMART" id="SM00173">
    <property type="entry name" value="RAS"/>
    <property type="match status" value="1"/>
</dbReference>
<dbReference type="GO" id="GO:0005246">
    <property type="term" value="F:calcium channel regulator activity"/>
    <property type="evidence" value="ECO:0007669"/>
    <property type="project" value="TreeGrafter"/>
</dbReference>
<accession>T1L202</accession>
<dbReference type="SMART" id="SM00175">
    <property type="entry name" value="RAB"/>
    <property type="match status" value="1"/>
</dbReference>
<dbReference type="PRINTS" id="PR00449">
    <property type="entry name" value="RASTRNSFRMNG"/>
</dbReference>
<dbReference type="Proteomes" id="UP000015104">
    <property type="component" value="Unassembled WGS sequence"/>
</dbReference>
<name>T1L202_TETUR</name>
<organism evidence="4 5">
    <name type="scientific">Tetranychus urticae</name>
    <name type="common">Two-spotted spider mite</name>
    <dbReference type="NCBI Taxonomy" id="32264"/>
    <lineage>
        <taxon>Eukaryota</taxon>
        <taxon>Metazoa</taxon>
        <taxon>Ecdysozoa</taxon>
        <taxon>Arthropoda</taxon>
        <taxon>Chelicerata</taxon>
        <taxon>Arachnida</taxon>
        <taxon>Acari</taxon>
        <taxon>Acariformes</taxon>
        <taxon>Trombidiformes</taxon>
        <taxon>Prostigmata</taxon>
        <taxon>Eleutherengona</taxon>
        <taxon>Raphignathae</taxon>
        <taxon>Tetranychoidea</taxon>
        <taxon>Tetranychidae</taxon>
        <taxon>Tetranychus</taxon>
    </lineage>
</organism>
<keyword evidence="2" id="KW-0597">Phosphoprotein</keyword>
<dbReference type="PANTHER" id="PTHR45775">
    <property type="entry name" value="RAD, GEM/KIR FAMILY MEMBER 2, ISOFORM C"/>
    <property type="match status" value="1"/>
</dbReference>
<dbReference type="Gene3D" id="3.40.50.300">
    <property type="entry name" value="P-loop containing nucleotide triphosphate hydrolases"/>
    <property type="match status" value="1"/>
</dbReference>
<dbReference type="PANTHER" id="PTHR45775:SF6">
    <property type="entry name" value="RAD, GEM_KIR FAMILY MEMBER 2, ISOFORM C"/>
    <property type="match status" value="1"/>
</dbReference>
<dbReference type="InterPro" id="IPR001806">
    <property type="entry name" value="Small_GTPase"/>
</dbReference>
<evidence type="ECO:0000313" key="5">
    <source>
        <dbReference type="Proteomes" id="UP000015104"/>
    </source>
</evidence>
<evidence type="ECO:0000256" key="3">
    <source>
        <dbReference type="SAM" id="Coils"/>
    </source>
</evidence>
<dbReference type="eggNOG" id="KOG0395">
    <property type="taxonomic scope" value="Eukaryota"/>
</dbReference>
<dbReference type="EMBL" id="CAEY01000924">
    <property type="status" value="NOT_ANNOTATED_CDS"/>
    <property type="molecule type" value="Genomic_DNA"/>
</dbReference>
<evidence type="ECO:0000256" key="1">
    <source>
        <dbReference type="ARBA" id="ARBA00008846"/>
    </source>
</evidence>
<keyword evidence="5" id="KW-1185">Reference proteome</keyword>
<dbReference type="AlphaFoldDB" id="T1L202"/>
<feature type="coiled-coil region" evidence="3">
    <location>
        <begin position="262"/>
        <end position="307"/>
    </location>
</feature>
<evidence type="ECO:0000256" key="2">
    <source>
        <dbReference type="ARBA" id="ARBA00022553"/>
    </source>
</evidence>
<dbReference type="GO" id="GO:0003924">
    <property type="term" value="F:GTPase activity"/>
    <property type="evidence" value="ECO:0007669"/>
    <property type="project" value="InterPro"/>
</dbReference>
<dbReference type="InterPro" id="IPR027417">
    <property type="entry name" value="P-loop_NTPase"/>
</dbReference>
<dbReference type="InterPro" id="IPR051641">
    <property type="entry name" value="RGK_GTP-binding_reg"/>
</dbReference>
<dbReference type="PROSITE" id="PS51421">
    <property type="entry name" value="RAS"/>
    <property type="match status" value="1"/>
</dbReference>
<dbReference type="PROSITE" id="PS51419">
    <property type="entry name" value="RAB"/>
    <property type="match status" value="1"/>
</dbReference>
<keyword evidence="3" id="KW-0175">Coiled coil</keyword>
<reference evidence="4" key="2">
    <citation type="submission" date="2015-06" db="UniProtKB">
        <authorList>
            <consortium name="EnsemblMetazoa"/>
        </authorList>
    </citation>
    <scope>IDENTIFICATION</scope>
</reference>